<feature type="domain" description="Glycosyl hydrolase family 31 C-terminal" evidence="5">
    <location>
        <begin position="595"/>
        <end position="679"/>
    </location>
</feature>
<keyword evidence="7" id="KW-1185">Reference proteome</keyword>
<dbReference type="EC" id="3.2.1.20" evidence="6"/>
<dbReference type="Pfam" id="PF01055">
    <property type="entry name" value="Glyco_hydro_31_2nd"/>
    <property type="match status" value="1"/>
</dbReference>
<accession>E0S1T5</accession>
<evidence type="ECO:0000256" key="2">
    <source>
        <dbReference type="RuleBase" id="RU361185"/>
    </source>
</evidence>
<protein>
    <submittedName>
        <fullName evidence="6">Glycoside hydrolase family 31 Gh31A</fullName>
        <ecNumber evidence="6">3.2.1.20</ecNumber>
    </submittedName>
</protein>
<dbReference type="STRING" id="515622.bpr_I1018"/>
<dbReference type="InterPro" id="IPR013780">
    <property type="entry name" value="Glyco_hydro_b"/>
</dbReference>
<dbReference type="PANTHER" id="PTHR43863:SF2">
    <property type="entry name" value="MALTASE-GLUCOAMYLASE"/>
    <property type="match status" value="1"/>
</dbReference>
<dbReference type="Gene3D" id="3.20.20.80">
    <property type="entry name" value="Glycosidases"/>
    <property type="match status" value="1"/>
</dbReference>
<feature type="domain" description="DUF5110" evidence="4">
    <location>
        <begin position="696"/>
        <end position="739"/>
    </location>
</feature>
<dbReference type="SUPFAM" id="SSF74650">
    <property type="entry name" value="Galactose mutarotase-like"/>
    <property type="match status" value="1"/>
</dbReference>
<dbReference type="Pfam" id="PF21365">
    <property type="entry name" value="Glyco_hydro_31_3rd"/>
    <property type="match status" value="1"/>
</dbReference>
<evidence type="ECO:0000313" key="6">
    <source>
        <dbReference type="EMBL" id="ADL33760.1"/>
    </source>
</evidence>
<dbReference type="EMBL" id="CP001810">
    <property type="protein sequence ID" value="ADL33760.1"/>
    <property type="molecule type" value="Genomic_DNA"/>
</dbReference>
<name>E0S1T5_BUTPB</name>
<dbReference type="GO" id="GO:0005975">
    <property type="term" value="P:carbohydrate metabolic process"/>
    <property type="evidence" value="ECO:0007669"/>
    <property type="project" value="InterPro"/>
</dbReference>
<gene>
    <name evidence="6" type="primary">gh31A</name>
    <name evidence="6" type="ordered locus">bpr_I1018</name>
</gene>
<dbReference type="SUPFAM" id="SSF51011">
    <property type="entry name" value="Glycosyl hydrolase domain"/>
    <property type="match status" value="1"/>
</dbReference>
<dbReference type="KEGG" id="bpb:bpr_I1018"/>
<dbReference type="CDD" id="cd14752">
    <property type="entry name" value="GH31_N"/>
    <property type="match status" value="1"/>
</dbReference>
<dbReference type="Proteomes" id="UP000001299">
    <property type="component" value="Chromosome 1"/>
</dbReference>
<sequence length="752" mass="86447">MVNISEGNIFYPVGKGMLRLMLMQGGIVRTSFSQDGVFDPRQGEDINTLPPEKNCEVIQGQNEIVIRTPDIQIKINEETAAVSYMDINGRSLLTERAVCPRQLEQISLYRVSDNKSAIVEEIATADGIKKKIKAADKEEYGSAYKTRTYFEFAEDEMLLGFGQGENGEWNLRGSTYYIHQANRKIAIPMVVSTNKYGILLSTKSPALFSEKNGVSFVQTEADYYLDYYFIPGTVTTDVIKGFRKLTGRASMLPKWAYGYIQSKERYKTQEEMLEVAKEFRRRKIGIDCLVLDWLSWEDGKWGQKSFDKSRFPTPKEMTDELHRMGIHFMMSIWPNMSPNTEDNAEFKALNLLLPGTDIYNAFDEKARNLYFSQVERNLLPSEVDAFWCDSSEPITPEWEHHIEPEDGEKYCEFKTDAGNIMPLEMANSYGLYHAMTIWDGLRRIRPDKRVVNLTRSGWAGSQKYGTILWSGDVSASWDCLRKQVRAGLQMAASGMPYWTLDAGAFFVKRGFQWYWNGDYDGINEDYKKLYTRWLEFAAFLPIFRSHGTDVSREPWAFGDAGDKYYEAIVSAIKGRYRLFPYIYSVGAMACIRDDMIIRPLFFDYPEEENICEISDQYMFGPSLMVCPVLDEDDKLSIYLPAGNDWYDYYTGDFYEGGRTIDYKCPIDRIAVFAKAGSIIPVTEPLDSTEYYNGQTIGVRVFPGKDAYFDLYDDDGESNGYERGEYSISRIIWDDKAGKIICDNKKLNIKKYD</sequence>
<dbReference type="CDD" id="cd06591">
    <property type="entry name" value="GH31_xylosidase_XylS"/>
    <property type="match status" value="1"/>
</dbReference>
<evidence type="ECO:0000313" key="7">
    <source>
        <dbReference type="Proteomes" id="UP000001299"/>
    </source>
</evidence>
<dbReference type="PANTHER" id="PTHR43863">
    <property type="entry name" value="HYDROLASE, PUTATIVE (AFU_ORTHOLOGUE AFUA_1G03140)-RELATED"/>
    <property type="match status" value="1"/>
</dbReference>
<dbReference type="SUPFAM" id="SSF51445">
    <property type="entry name" value="(Trans)glycosidases"/>
    <property type="match status" value="1"/>
</dbReference>
<dbReference type="GO" id="GO:0030246">
    <property type="term" value="F:carbohydrate binding"/>
    <property type="evidence" value="ECO:0007669"/>
    <property type="project" value="InterPro"/>
</dbReference>
<dbReference type="RefSeq" id="WP_013280416.1">
    <property type="nucleotide sequence ID" value="NC_014387.1"/>
</dbReference>
<dbReference type="Pfam" id="PF17137">
    <property type="entry name" value="DUF5110"/>
    <property type="match status" value="1"/>
</dbReference>
<evidence type="ECO:0000259" key="4">
    <source>
        <dbReference type="Pfam" id="PF17137"/>
    </source>
</evidence>
<dbReference type="GO" id="GO:0004558">
    <property type="term" value="F:alpha-1,4-glucosidase activity"/>
    <property type="evidence" value="ECO:0007669"/>
    <property type="project" value="UniProtKB-EC"/>
</dbReference>
<keyword evidence="2 6" id="KW-0378">Hydrolase</keyword>
<keyword evidence="2 6" id="KW-0326">Glycosidase</keyword>
<dbReference type="HOGENOM" id="CLU_000631_7_3_9"/>
<evidence type="ECO:0000256" key="1">
    <source>
        <dbReference type="ARBA" id="ARBA00007806"/>
    </source>
</evidence>
<dbReference type="InterPro" id="IPR048395">
    <property type="entry name" value="Glyco_hydro_31_C"/>
</dbReference>
<feature type="domain" description="Glycoside hydrolase family 31 TIM barrel" evidence="3">
    <location>
        <begin position="250"/>
        <end position="584"/>
    </location>
</feature>
<organism evidence="6 7">
    <name type="scientific">Butyrivibrio proteoclasticus (strain ATCC 51982 / DSM 14932 / B316)</name>
    <name type="common">Clostridium proteoclasticum</name>
    <dbReference type="NCBI Taxonomy" id="515622"/>
    <lineage>
        <taxon>Bacteria</taxon>
        <taxon>Bacillati</taxon>
        <taxon>Bacillota</taxon>
        <taxon>Clostridia</taxon>
        <taxon>Lachnospirales</taxon>
        <taxon>Lachnospiraceae</taxon>
        <taxon>Butyrivibrio</taxon>
    </lineage>
</organism>
<reference evidence="6 7" key="1">
    <citation type="journal article" date="2010" name="PLoS ONE">
        <title>The glycobiome of the rumen bacterium Butyrivibrio proteoclasticus B316(T) highlights adaptation to a polysaccharide-rich environment.</title>
        <authorList>
            <person name="Kelly W.J."/>
            <person name="Leahy S.C."/>
            <person name="Altermann E."/>
            <person name="Yeoman C.J."/>
            <person name="Dunne J.C."/>
            <person name="Kong Z."/>
            <person name="Pacheco D.M."/>
            <person name="Li D."/>
            <person name="Noel S.J."/>
            <person name="Moon C.D."/>
            <person name="Cookson A.L."/>
            <person name="Attwood G.T."/>
        </authorList>
    </citation>
    <scope>NUCLEOTIDE SEQUENCE [LARGE SCALE GENOMIC DNA]</scope>
    <source>
        <strain evidence="7">ATCC 51982 / DSM 14932 / B316</strain>
    </source>
</reference>
<dbReference type="Gene3D" id="2.60.40.1180">
    <property type="entry name" value="Golgi alpha-mannosidase II"/>
    <property type="match status" value="2"/>
</dbReference>
<evidence type="ECO:0000259" key="5">
    <source>
        <dbReference type="Pfam" id="PF21365"/>
    </source>
</evidence>
<dbReference type="InterPro" id="IPR000322">
    <property type="entry name" value="Glyco_hydro_31_TIM"/>
</dbReference>
<dbReference type="InterPro" id="IPR033403">
    <property type="entry name" value="DUF5110"/>
</dbReference>
<dbReference type="AlphaFoldDB" id="E0S1T5"/>
<comment type="similarity">
    <text evidence="1 2">Belongs to the glycosyl hydrolase 31 family.</text>
</comment>
<dbReference type="InterPro" id="IPR011013">
    <property type="entry name" value="Gal_mutarotase_sf_dom"/>
</dbReference>
<proteinExistence type="inferred from homology"/>
<dbReference type="Gene3D" id="2.60.40.1760">
    <property type="entry name" value="glycosyl hydrolase (family 31)"/>
    <property type="match status" value="1"/>
</dbReference>
<dbReference type="eggNOG" id="COG1501">
    <property type="taxonomic scope" value="Bacteria"/>
</dbReference>
<dbReference type="InterPro" id="IPR051816">
    <property type="entry name" value="Glycosyl_Hydrolase_31"/>
</dbReference>
<evidence type="ECO:0000259" key="3">
    <source>
        <dbReference type="Pfam" id="PF01055"/>
    </source>
</evidence>
<dbReference type="CAZy" id="GH31">
    <property type="family name" value="Glycoside Hydrolase Family 31"/>
</dbReference>
<dbReference type="InterPro" id="IPR017853">
    <property type="entry name" value="GH"/>
</dbReference>